<evidence type="ECO:0000256" key="1">
    <source>
        <dbReference type="SAM" id="Phobius"/>
    </source>
</evidence>
<accession>A0A815IU51</accession>
<organism evidence="2 4">
    <name type="scientific">Adineta steineri</name>
    <dbReference type="NCBI Taxonomy" id="433720"/>
    <lineage>
        <taxon>Eukaryota</taxon>
        <taxon>Metazoa</taxon>
        <taxon>Spiralia</taxon>
        <taxon>Gnathifera</taxon>
        <taxon>Rotifera</taxon>
        <taxon>Eurotatoria</taxon>
        <taxon>Bdelloidea</taxon>
        <taxon>Adinetida</taxon>
        <taxon>Adinetidae</taxon>
        <taxon>Adineta</taxon>
    </lineage>
</organism>
<dbReference type="EMBL" id="CAJOAZ010002787">
    <property type="protein sequence ID" value="CAF3959691.1"/>
    <property type="molecule type" value="Genomic_DNA"/>
</dbReference>
<evidence type="ECO:0000313" key="4">
    <source>
        <dbReference type="Proteomes" id="UP000663845"/>
    </source>
</evidence>
<dbReference type="Proteomes" id="UP000663845">
    <property type="component" value="Unassembled WGS sequence"/>
</dbReference>
<feature type="transmembrane region" description="Helical" evidence="1">
    <location>
        <begin position="69"/>
        <end position="90"/>
    </location>
</feature>
<dbReference type="EMBL" id="CAJNOG010000848">
    <property type="protein sequence ID" value="CAF1370200.1"/>
    <property type="molecule type" value="Genomic_DNA"/>
</dbReference>
<keyword evidence="1" id="KW-1133">Transmembrane helix</keyword>
<name>A0A815IU51_9BILA</name>
<dbReference type="AlphaFoldDB" id="A0A815IU51"/>
<evidence type="ECO:0000313" key="3">
    <source>
        <dbReference type="EMBL" id="CAF3959691.1"/>
    </source>
</evidence>
<comment type="caution">
    <text evidence="2">The sequence shown here is derived from an EMBL/GenBank/DDBJ whole genome shotgun (WGS) entry which is preliminary data.</text>
</comment>
<keyword evidence="1" id="KW-0812">Transmembrane</keyword>
<gene>
    <name evidence="2" type="ORF">JYZ213_LOCUS36081</name>
    <name evidence="3" type="ORF">OXD698_LOCUS27177</name>
</gene>
<proteinExistence type="predicted"/>
<evidence type="ECO:0000313" key="2">
    <source>
        <dbReference type="EMBL" id="CAF1370200.1"/>
    </source>
</evidence>
<keyword evidence="1" id="KW-0472">Membrane</keyword>
<reference evidence="2" key="1">
    <citation type="submission" date="2021-02" db="EMBL/GenBank/DDBJ databases">
        <authorList>
            <person name="Nowell W R."/>
        </authorList>
    </citation>
    <scope>NUCLEOTIDE SEQUENCE</scope>
</reference>
<protein>
    <submittedName>
        <fullName evidence="2">Uncharacterized protein</fullName>
    </submittedName>
</protein>
<sequence length="148" mass="15932">MGGTLIKPSIQQHIDKGCDVKTIIGDSALPKIGDSPVQTALKVAGKVIEGGSDIITAPAVWLKDMQKNWLTYMVVLAIIMLSATFLYCTIRGYFLRKRSGSSANSSVNSLIEFAKVFSGKTEPIQRQLPMPVFNSSSNISSPGVNLDV</sequence>
<dbReference type="Proteomes" id="UP000663844">
    <property type="component" value="Unassembled WGS sequence"/>
</dbReference>